<sequence length="402" mass="45242">MPSSPMSLSHRRYHECHHRHDVSLSWTLLYCLIQSTIFVCSLYALVPTRIRSLPRDDASHVKWRIFVVLSVSMLGIGSYPWLFCRNDDADDYDDDEGSSSSLSSSSSSSSSHSHHPWYEYLGLTWRPARDVRIGLHVLSLYLGPLSCAWLGMYHRGRLLRHRRMGEGKGSGRIDIGRLPIYPGLRHLLRSLQTTWVRPTLSSVEYFLLSGDVDYRWTSIRNLVVAPMAEEVVFRACLLPPLLSCTSELSPSTACWIAPLFFGVAHLHHLVEQCRRRRESSSSSSSSSYPTFRRLLMGSLAQWTYTTLFGAYASFVFVSTGSLTPSIVAHAMCNYMGLPDPGFLLANGDPTSSNNGLYVYRRLIVIMYLVGMALFVLGFYSNSMIFPEVSVLPSLLYPGKVMG</sequence>
<evidence type="ECO:0000313" key="15">
    <source>
        <dbReference type="Proteomes" id="UP001530377"/>
    </source>
</evidence>
<dbReference type="Pfam" id="PF02517">
    <property type="entry name" value="Rce1-like"/>
    <property type="match status" value="1"/>
</dbReference>
<keyword evidence="3" id="KW-0645">Protease</keyword>
<evidence type="ECO:0000256" key="12">
    <source>
        <dbReference type="SAM" id="Phobius"/>
    </source>
</evidence>
<proteinExistence type="inferred from homology"/>
<dbReference type="Proteomes" id="UP001530377">
    <property type="component" value="Unassembled WGS sequence"/>
</dbReference>
<feature type="transmembrane region" description="Helical" evidence="12">
    <location>
        <begin position="27"/>
        <end position="45"/>
    </location>
</feature>
<dbReference type="PANTHER" id="PTHR13046">
    <property type="entry name" value="PROTEASE U48 CAAX PRENYL PROTEASE RCE1"/>
    <property type="match status" value="1"/>
</dbReference>
<evidence type="ECO:0000256" key="4">
    <source>
        <dbReference type="ARBA" id="ARBA00022692"/>
    </source>
</evidence>
<comment type="subcellular location">
    <subcellularLocation>
        <location evidence="1">Endoplasmic reticulum membrane</location>
        <topology evidence="1">Multi-pass membrane protein</topology>
    </subcellularLocation>
</comment>
<name>A0ABD3R6Q3_9STRA</name>
<evidence type="ECO:0000256" key="1">
    <source>
        <dbReference type="ARBA" id="ARBA00004477"/>
    </source>
</evidence>
<dbReference type="PANTHER" id="PTHR13046:SF0">
    <property type="entry name" value="CAAX PRENYL PROTEASE 2"/>
    <property type="match status" value="1"/>
</dbReference>
<keyword evidence="6" id="KW-0256">Endoplasmic reticulum</keyword>
<evidence type="ECO:0000256" key="9">
    <source>
        <dbReference type="ARBA" id="ARBA00047280"/>
    </source>
</evidence>
<evidence type="ECO:0000256" key="11">
    <source>
        <dbReference type="SAM" id="MobiDB-lite"/>
    </source>
</evidence>
<keyword evidence="4 12" id="KW-0812">Transmembrane</keyword>
<feature type="transmembrane region" description="Helical" evidence="12">
    <location>
        <begin position="358"/>
        <end position="379"/>
    </location>
</feature>
<evidence type="ECO:0000313" key="14">
    <source>
        <dbReference type="EMBL" id="KAL3808707.1"/>
    </source>
</evidence>
<evidence type="ECO:0000256" key="6">
    <source>
        <dbReference type="ARBA" id="ARBA00022824"/>
    </source>
</evidence>
<dbReference type="AlphaFoldDB" id="A0ABD3R6Q3"/>
<dbReference type="EC" id="3.4.26.1" evidence="10"/>
<dbReference type="GO" id="GO:0006508">
    <property type="term" value="P:proteolysis"/>
    <property type="evidence" value="ECO:0007669"/>
    <property type="project" value="UniProtKB-KW"/>
</dbReference>
<dbReference type="GO" id="GO:0080120">
    <property type="term" value="P:CAAX-box protein maturation"/>
    <property type="evidence" value="ECO:0007669"/>
    <property type="project" value="UniProtKB-ARBA"/>
</dbReference>
<comment type="caution">
    <text evidence="14">The sequence shown here is derived from an EMBL/GenBank/DDBJ whole genome shotgun (WGS) entry which is preliminary data.</text>
</comment>
<evidence type="ECO:0000256" key="3">
    <source>
        <dbReference type="ARBA" id="ARBA00022670"/>
    </source>
</evidence>
<dbReference type="InterPro" id="IPR039731">
    <property type="entry name" value="Rce1"/>
</dbReference>
<protein>
    <recommendedName>
        <fullName evidence="10">intramembrane prenyl-peptidase Rce1</fullName>
        <ecNumber evidence="10">3.4.26.1</ecNumber>
    </recommendedName>
</protein>
<accession>A0ABD3R6Q3</accession>
<organism evidence="14 15">
    <name type="scientific">Cyclostephanos tholiformis</name>
    <dbReference type="NCBI Taxonomy" id="382380"/>
    <lineage>
        <taxon>Eukaryota</taxon>
        <taxon>Sar</taxon>
        <taxon>Stramenopiles</taxon>
        <taxon>Ochrophyta</taxon>
        <taxon>Bacillariophyta</taxon>
        <taxon>Coscinodiscophyceae</taxon>
        <taxon>Thalassiosirophycidae</taxon>
        <taxon>Stephanodiscales</taxon>
        <taxon>Stephanodiscaceae</taxon>
        <taxon>Cyclostephanos</taxon>
    </lineage>
</organism>
<gene>
    <name evidence="14" type="ORF">ACHAXA_010087</name>
</gene>
<evidence type="ECO:0000259" key="13">
    <source>
        <dbReference type="Pfam" id="PF02517"/>
    </source>
</evidence>
<feature type="region of interest" description="Disordered" evidence="11">
    <location>
        <begin position="94"/>
        <end position="114"/>
    </location>
</feature>
<feature type="transmembrane region" description="Helical" evidence="12">
    <location>
        <begin position="294"/>
        <end position="317"/>
    </location>
</feature>
<evidence type="ECO:0000256" key="8">
    <source>
        <dbReference type="ARBA" id="ARBA00023136"/>
    </source>
</evidence>
<evidence type="ECO:0000256" key="10">
    <source>
        <dbReference type="ARBA" id="ARBA00049729"/>
    </source>
</evidence>
<keyword evidence="5" id="KW-0378">Hydrolase</keyword>
<evidence type="ECO:0000256" key="7">
    <source>
        <dbReference type="ARBA" id="ARBA00022989"/>
    </source>
</evidence>
<dbReference type="InterPro" id="IPR003675">
    <property type="entry name" value="Rce1/LyrA-like_dom"/>
</dbReference>
<feature type="transmembrane region" description="Helical" evidence="12">
    <location>
        <begin position="133"/>
        <end position="153"/>
    </location>
</feature>
<dbReference type="GO" id="GO:0004175">
    <property type="term" value="F:endopeptidase activity"/>
    <property type="evidence" value="ECO:0007669"/>
    <property type="project" value="UniProtKB-ARBA"/>
</dbReference>
<keyword evidence="8 12" id="KW-0472">Membrane</keyword>
<feature type="domain" description="CAAX prenyl protease 2/Lysostaphin resistance protein A-like" evidence="13">
    <location>
        <begin position="216"/>
        <end position="335"/>
    </location>
</feature>
<dbReference type="EMBL" id="JALLPB020000478">
    <property type="protein sequence ID" value="KAL3808707.1"/>
    <property type="molecule type" value="Genomic_DNA"/>
</dbReference>
<feature type="transmembrane region" description="Helical" evidence="12">
    <location>
        <begin position="65"/>
        <end position="83"/>
    </location>
</feature>
<comment type="catalytic activity">
    <reaction evidence="9">
        <text>Hydrolyzes the peptide bond -P2-(S-farnesyl or geranylgeranyl)C-P1'-P2'-P3'-COOH where P1' and P2' are amino acids with aliphatic sidechains and P3' is any C-terminal residue.</text>
        <dbReference type="EC" id="3.4.26.1"/>
    </reaction>
</comment>
<keyword evidence="15" id="KW-1185">Reference proteome</keyword>
<evidence type="ECO:0000256" key="5">
    <source>
        <dbReference type="ARBA" id="ARBA00022801"/>
    </source>
</evidence>
<dbReference type="GO" id="GO:0005789">
    <property type="term" value="C:endoplasmic reticulum membrane"/>
    <property type="evidence" value="ECO:0007669"/>
    <property type="project" value="UniProtKB-SubCell"/>
</dbReference>
<feature type="compositionally biased region" description="Low complexity" evidence="11">
    <location>
        <begin position="98"/>
        <end position="111"/>
    </location>
</feature>
<evidence type="ECO:0000256" key="2">
    <source>
        <dbReference type="ARBA" id="ARBA00006897"/>
    </source>
</evidence>
<reference evidence="14 15" key="1">
    <citation type="submission" date="2024-10" db="EMBL/GenBank/DDBJ databases">
        <title>Updated reference genomes for cyclostephanoid diatoms.</title>
        <authorList>
            <person name="Roberts W.R."/>
            <person name="Alverson A.J."/>
        </authorList>
    </citation>
    <scope>NUCLEOTIDE SEQUENCE [LARGE SCALE GENOMIC DNA]</scope>
    <source>
        <strain evidence="14 15">AJA228-03</strain>
    </source>
</reference>
<comment type="similarity">
    <text evidence="2">Belongs to the peptidase U48 family.</text>
</comment>
<keyword evidence="7 12" id="KW-1133">Transmembrane helix</keyword>